<evidence type="ECO:0000256" key="5">
    <source>
        <dbReference type="ARBA" id="ARBA00022837"/>
    </source>
</evidence>
<dbReference type="InterPro" id="IPR002048">
    <property type="entry name" value="EF_hand_dom"/>
</dbReference>
<dbReference type="Pfam" id="PF13499">
    <property type="entry name" value="EF-hand_7"/>
    <property type="match status" value="1"/>
</dbReference>
<dbReference type="PROSITE" id="PS00018">
    <property type="entry name" value="EF_HAND_1"/>
    <property type="match status" value="2"/>
</dbReference>
<dbReference type="Gene3D" id="1.10.238.10">
    <property type="entry name" value="EF-hand"/>
    <property type="match status" value="1"/>
</dbReference>
<evidence type="ECO:0000256" key="4">
    <source>
        <dbReference type="ARBA" id="ARBA00022737"/>
    </source>
</evidence>
<dbReference type="SMART" id="SM00054">
    <property type="entry name" value="EFh"/>
    <property type="match status" value="3"/>
</dbReference>
<dbReference type="Proteomes" id="UP001161247">
    <property type="component" value="Chromosome 8"/>
</dbReference>
<sequence>MDKGNKQKEGNQGKEPVGSMGRQDSSRNNPPVNEEHQNVSKNPAEVHPGGSRIDDTKPKVDDDDDGGYDSQGNLKRKREDSAVGDDSSAGSKKSMLVTACDWESDGSKLCPTSHPGDESSSQKLPVSQSTGKSKEAHEDELQKTTDSEKSADQKKTTDSGYRDFFDQLDGDKDGCVTVGELWKAVMIETDSDSIDAEGQGMMNQDEFDPEVKLDFPAYMKMLEPIFQGASASDSGEELIIKDFEEFDEGRTGFISAADFRHVMTKVFNEEVDEMIKEADPDGSGLINYKEYVKKLYGKQ</sequence>
<feature type="domain" description="EF-hand" evidence="7">
    <location>
        <begin position="266"/>
        <end position="299"/>
    </location>
</feature>
<feature type="compositionally biased region" description="Polar residues" evidence="6">
    <location>
        <begin position="118"/>
        <end position="131"/>
    </location>
</feature>
<evidence type="ECO:0000313" key="9">
    <source>
        <dbReference type="Proteomes" id="UP001161247"/>
    </source>
</evidence>
<dbReference type="AlphaFoldDB" id="A0AAV1EAF6"/>
<dbReference type="FunFam" id="1.10.238.10:FF:000003">
    <property type="entry name" value="Calmodulin A"/>
    <property type="match status" value="1"/>
</dbReference>
<evidence type="ECO:0000256" key="2">
    <source>
        <dbReference type="ARBA" id="ARBA00022481"/>
    </source>
</evidence>
<keyword evidence="5" id="KW-0106">Calcium</keyword>
<keyword evidence="3" id="KW-0479">Metal-binding</keyword>
<name>A0AAV1EAF6_OLDCO</name>
<proteinExistence type="inferred from homology"/>
<gene>
    <name evidence="8" type="ORF">OLC1_LOCUS22833</name>
</gene>
<dbReference type="InterPro" id="IPR050230">
    <property type="entry name" value="CALM/Myosin/TropC-like"/>
</dbReference>
<feature type="compositionally biased region" description="Basic and acidic residues" evidence="6">
    <location>
        <begin position="132"/>
        <end position="163"/>
    </location>
</feature>
<keyword evidence="4" id="KW-0677">Repeat</keyword>
<accession>A0AAV1EAF6</accession>
<organism evidence="8 9">
    <name type="scientific">Oldenlandia corymbosa var. corymbosa</name>
    <dbReference type="NCBI Taxonomy" id="529605"/>
    <lineage>
        <taxon>Eukaryota</taxon>
        <taxon>Viridiplantae</taxon>
        <taxon>Streptophyta</taxon>
        <taxon>Embryophyta</taxon>
        <taxon>Tracheophyta</taxon>
        <taxon>Spermatophyta</taxon>
        <taxon>Magnoliopsida</taxon>
        <taxon>eudicotyledons</taxon>
        <taxon>Gunneridae</taxon>
        <taxon>Pentapetalae</taxon>
        <taxon>asterids</taxon>
        <taxon>lamiids</taxon>
        <taxon>Gentianales</taxon>
        <taxon>Rubiaceae</taxon>
        <taxon>Rubioideae</taxon>
        <taxon>Spermacoceae</taxon>
        <taxon>Hedyotis-Oldenlandia complex</taxon>
        <taxon>Oldenlandia</taxon>
    </lineage>
</organism>
<dbReference type="PANTHER" id="PTHR23048">
    <property type="entry name" value="MYOSIN LIGHT CHAIN 1, 3"/>
    <property type="match status" value="1"/>
</dbReference>
<dbReference type="InterPro" id="IPR011992">
    <property type="entry name" value="EF-hand-dom_pair"/>
</dbReference>
<dbReference type="GO" id="GO:0005509">
    <property type="term" value="F:calcium ion binding"/>
    <property type="evidence" value="ECO:0007669"/>
    <property type="project" value="InterPro"/>
</dbReference>
<dbReference type="PANTHER" id="PTHR23048:SF53">
    <property type="entry name" value="CALMODULIN"/>
    <property type="match status" value="1"/>
</dbReference>
<feature type="domain" description="EF-hand" evidence="7">
    <location>
        <begin position="156"/>
        <end position="191"/>
    </location>
</feature>
<protein>
    <submittedName>
        <fullName evidence="8">OLC1v1017757C1</fullName>
    </submittedName>
</protein>
<dbReference type="SUPFAM" id="SSF47473">
    <property type="entry name" value="EF-hand"/>
    <property type="match status" value="1"/>
</dbReference>
<feature type="compositionally biased region" description="Polar residues" evidence="6">
    <location>
        <begin position="22"/>
        <end position="31"/>
    </location>
</feature>
<comment type="similarity">
    <text evidence="1">Belongs to the calmodulin family.</text>
</comment>
<feature type="compositionally biased region" description="Basic and acidic residues" evidence="6">
    <location>
        <begin position="1"/>
        <end position="12"/>
    </location>
</feature>
<dbReference type="InterPro" id="IPR018247">
    <property type="entry name" value="EF_Hand_1_Ca_BS"/>
</dbReference>
<evidence type="ECO:0000256" key="3">
    <source>
        <dbReference type="ARBA" id="ARBA00022723"/>
    </source>
</evidence>
<dbReference type="GO" id="GO:0016460">
    <property type="term" value="C:myosin II complex"/>
    <property type="evidence" value="ECO:0007669"/>
    <property type="project" value="TreeGrafter"/>
</dbReference>
<feature type="region of interest" description="Disordered" evidence="6">
    <location>
        <begin position="1"/>
        <end position="163"/>
    </location>
</feature>
<reference evidence="8" key="1">
    <citation type="submission" date="2023-03" db="EMBL/GenBank/DDBJ databases">
        <authorList>
            <person name="Julca I."/>
        </authorList>
    </citation>
    <scope>NUCLEOTIDE SEQUENCE</scope>
</reference>
<dbReference type="PROSITE" id="PS50222">
    <property type="entry name" value="EF_HAND_2"/>
    <property type="match status" value="2"/>
</dbReference>
<keyword evidence="9" id="KW-1185">Reference proteome</keyword>
<dbReference type="CDD" id="cd00051">
    <property type="entry name" value="EFh"/>
    <property type="match status" value="1"/>
</dbReference>
<dbReference type="EMBL" id="OX459125">
    <property type="protein sequence ID" value="CAI9116573.1"/>
    <property type="molecule type" value="Genomic_DNA"/>
</dbReference>
<evidence type="ECO:0000256" key="6">
    <source>
        <dbReference type="SAM" id="MobiDB-lite"/>
    </source>
</evidence>
<evidence type="ECO:0000313" key="8">
    <source>
        <dbReference type="EMBL" id="CAI9116573.1"/>
    </source>
</evidence>
<keyword evidence="2" id="KW-0488">Methylation</keyword>
<evidence type="ECO:0000259" key="7">
    <source>
        <dbReference type="PROSITE" id="PS50222"/>
    </source>
</evidence>
<evidence type="ECO:0000256" key="1">
    <source>
        <dbReference type="ARBA" id="ARBA00009763"/>
    </source>
</evidence>